<feature type="domain" description="PWWP" evidence="2">
    <location>
        <begin position="1"/>
        <end position="62"/>
    </location>
</feature>
<dbReference type="Proteomes" id="UP000015453">
    <property type="component" value="Unassembled WGS sequence"/>
</dbReference>
<evidence type="ECO:0000313" key="4">
    <source>
        <dbReference type="Proteomes" id="UP000015453"/>
    </source>
</evidence>
<reference evidence="3 4" key="1">
    <citation type="journal article" date="2013" name="BMC Genomics">
        <title>The miniature genome of a carnivorous plant Genlisea aurea contains a low number of genes and short non-coding sequences.</title>
        <authorList>
            <person name="Leushkin E.V."/>
            <person name="Sutormin R.A."/>
            <person name="Nabieva E.R."/>
            <person name="Penin A.A."/>
            <person name="Kondrashov A.S."/>
            <person name="Logacheva M.D."/>
        </authorList>
    </citation>
    <scope>NUCLEOTIDE SEQUENCE [LARGE SCALE GENOMIC DNA]</scope>
</reference>
<dbReference type="InterPro" id="IPR000313">
    <property type="entry name" value="PWWP_dom"/>
</dbReference>
<feature type="compositionally biased region" description="Basic residues" evidence="1">
    <location>
        <begin position="186"/>
        <end position="197"/>
    </location>
</feature>
<feature type="compositionally biased region" description="Low complexity" evidence="1">
    <location>
        <begin position="479"/>
        <end position="492"/>
    </location>
</feature>
<evidence type="ECO:0000313" key="3">
    <source>
        <dbReference type="EMBL" id="EPS60051.1"/>
    </source>
</evidence>
<feature type="non-terminal residue" evidence="3">
    <location>
        <position position="516"/>
    </location>
</feature>
<feature type="compositionally biased region" description="Basic residues" evidence="1">
    <location>
        <begin position="447"/>
        <end position="461"/>
    </location>
</feature>
<name>S8C6J7_9LAMI</name>
<sequence>GGLVWVRQKNGSWWPGKILNPEELPESRVAAPKSGTPLMLLGKKGTTVHWFNLEKSKRIKAFHCGEYEDCIEKAKSASNKGIRKGGRLEDAILKALELETALAHHRKVYAEDEEEEEQEEEDRANRATTSSSRGSEADRRVSEPPHEENGAGPKRSMRGGLENLGASIPSTLKRKRSSQAAAHELLKRRNRRRRRPLTKVLASGNGPAAPPPGRKNGTLKDAEETTSAKSSKARRKRFPGDEDGGSSQTLFDVPLVSEDKIPTGTFFVFCPDFFRHVIGKKVSNVSFSYVIFYAAVVCDASRRDRIEPLCVGGTECASEWLSKGKRNSRLRRVDAEEDESLPDGSKRLLPNRLSRYAVNPKYDPAEFPLRHHHHHRIPSPRLYDVAVEEKPSSRPHHHQQRNHVPYVSLASEANGAPIAGHPVTVEVLDRGSCDGLVAASKPAAGSRSRRKSGIQSKKTRKLSSFTAAGKQQATIENSKQQQQQKHQKQQQQPSSVTCVPIRIVFGRINAALSERL</sequence>
<feature type="compositionally biased region" description="Acidic residues" evidence="1">
    <location>
        <begin position="111"/>
        <end position="122"/>
    </location>
</feature>
<keyword evidence="4" id="KW-1185">Reference proteome</keyword>
<feature type="region of interest" description="Disordered" evidence="1">
    <location>
        <begin position="108"/>
        <end position="249"/>
    </location>
</feature>
<feature type="non-terminal residue" evidence="3">
    <location>
        <position position="1"/>
    </location>
</feature>
<dbReference type="PANTHER" id="PTHR33697">
    <property type="entry name" value="T17B22.17 PROTEIN-RELATED"/>
    <property type="match status" value="1"/>
</dbReference>
<dbReference type="Gene3D" id="2.30.30.140">
    <property type="match status" value="1"/>
</dbReference>
<protein>
    <recommendedName>
        <fullName evidence="2">PWWP domain-containing protein</fullName>
    </recommendedName>
</protein>
<proteinExistence type="predicted"/>
<feature type="region of interest" description="Disordered" evidence="1">
    <location>
        <begin position="439"/>
        <end position="493"/>
    </location>
</feature>
<dbReference type="AlphaFoldDB" id="S8C6J7"/>
<feature type="compositionally biased region" description="Basic and acidic residues" evidence="1">
    <location>
        <begin position="135"/>
        <end position="149"/>
    </location>
</feature>
<dbReference type="SUPFAM" id="SSF63748">
    <property type="entry name" value="Tudor/PWWP/MBT"/>
    <property type="match status" value="1"/>
</dbReference>
<gene>
    <name evidence="3" type="ORF">M569_14754</name>
</gene>
<dbReference type="EMBL" id="AUSU01007864">
    <property type="protein sequence ID" value="EPS60051.1"/>
    <property type="molecule type" value="Genomic_DNA"/>
</dbReference>
<dbReference type="PROSITE" id="PS50812">
    <property type="entry name" value="PWWP"/>
    <property type="match status" value="1"/>
</dbReference>
<dbReference type="PANTHER" id="PTHR33697:SF1">
    <property type="entry name" value="TUDOR_PWWP_MBT SUPERFAMILY PROTEIN"/>
    <property type="match status" value="1"/>
</dbReference>
<dbReference type="OrthoDB" id="914145at2759"/>
<dbReference type="InterPro" id="IPR044679">
    <property type="entry name" value="PWWP2-like"/>
</dbReference>
<evidence type="ECO:0000259" key="2">
    <source>
        <dbReference type="PROSITE" id="PS50812"/>
    </source>
</evidence>
<evidence type="ECO:0000256" key="1">
    <source>
        <dbReference type="SAM" id="MobiDB-lite"/>
    </source>
</evidence>
<feature type="compositionally biased region" description="Polar residues" evidence="1">
    <location>
        <begin position="462"/>
        <end position="478"/>
    </location>
</feature>
<dbReference type="CDD" id="cd05162">
    <property type="entry name" value="PWWP"/>
    <property type="match status" value="1"/>
</dbReference>
<dbReference type="Pfam" id="PF00855">
    <property type="entry name" value="PWWP"/>
    <property type="match status" value="1"/>
</dbReference>
<comment type="caution">
    <text evidence="3">The sequence shown here is derived from an EMBL/GenBank/DDBJ whole genome shotgun (WGS) entry which is preliminary data.</text>
</comment>
<accession>S8C6J7</accession>
<organism evidence="3 4">
    <name type="scientific">Genlisea aurea</name>
    <dbReference type="NCBI Taxonomy" id="192259"/>
    <lineage>
        <taxon>Eukaryota</taxon>
        <taxon>Viridiplantae</taxon>
        <taxon>Streptophyta</taxon>
        <taxon>Embryophyta</taxon>
        <taxon>Tracheophyta</taxon>
        <taxon>Spermatophyta</taxon>
        <taxon>Magnoliopsida</taxon>
        <taxon>eudicotyledons</taxon>
        <taxon>Gunneridae</taxon>
        <taxon>Pentapetalae</taxon>
        <taxon>asterids</taxon>
        <taxon>lamiids</taxon>
        <taxon>Lamiales</taxon>
        <taxon>Lentibulariaceae</taxon>
        <taxon>Genlisea</taxon>
    </lineage>
</organism>